<gene>
    <name evidence="1" type="ORF">A0O34_19415</name>
</gene>
<proteinExistence type="predicted"/>
<evidence type="ECO:0000313" key="2">
    <source>
        <dbReference type="Proteomes" id="UP000077824"/>
    </source>
</evidence>
<dbReference type="EMBL" id="CP015199">
    <property type="protein sequence ID" value="ANF52550.1"/>
    <property type="molecule type" value="Genomic_DNA"/>
</dbReference>
<name>A0A172Y080_9FLAO</name>
<dbReference type="KEGG" id="chh:A0O34_19415"/>
<organism evidence="1 2">
    <name type="scientific">Chryseobacterium glaciei</name>
    <dbReference type="NCBI Taxonomy" id="1685010"/>
    <lineage>
        <taxon>Bacteria</taxon>
        <taxon>Pseudomonadati</taxon>
        <taxon>Bacteroidota</taxon>
        <taxon>Flavobacteriia</taxon>
        <taxon>Flavobacteriales</taxon>
        <taxon>Weeksellaceae</taxon>
        <taxon>Chryseobacterium group</taxon>
        <taxon>Chryseobacterium</taxon>
    </lineage>
</organism>
<keyword evidence="2" id="KW-1185">Reference proteome</keyword>
<dbReference type="STRING" id="1685010.A0O34_19415"/>
<sequence length="76" mass="8849">MGMSDPLNEDIDVGYYDPPNIILGSDPVMADFYRIFIKIKFKRKATPFAEPIWVRLSTAFVRSPQKDFRFYVSRGI</sequence>
<reference evidence="1 2" key="1">
    <citation type="submission" date="2016-04" db="EMBL/GenBank/DDBJ databases">
        <title>Complete Genome Sequence of Chryseobacterium sp. IHBB 10212.</title>
        <authorList>
            <person name="Pal M."/>
            <person name="Swarnkar M.K."/>
            <person name="Kaushal K."/>
            <person name="Chhibber S."/>
            <person name="Singh A.K."/>
            <person name="Gulati A."/>
        </authorList>
    </citation>
    <scope>NUCLEOTIDE SEQUENCE [LARGE SCALE GENOMIC DNA]</scope>
    <source>
        <strain evidence="1 2">IHBB 10212</strain>
    </source>
</reference>
<accession>A0A172Y080</accession>
<dbReference type="Proteomes" id="UP000077824">
    <property type="component" value="Chromosome"/>
</dbReference>
<dbReference type="AlphaFoldDB" id="A0A172Y080"/>
<evidence type="ECO:0000313" key="1">
    <source>
        <dbReference type="EMBL" id="ANF52550.1"/>
    </source>
</evidence>
<protein>
    <submittedName>
        <fullName evidence="1">Uncharacterized protein</fullName>
    </submittedName>
</protein>